<keyword evidence="2" id="KW-1185">Reference proteome</keyword>
<dbReference type="Proteomes" id="UP000281553">
    <property type="component" value="Unassembled WGS sequence"/>
</dbReference>
<organism evidence="1 2">
    <name type="scientific">Dibothriocephalus latus</name>
    <name type="common">Fish tapeworm</name>
    <name type="synonym">Diphyllobothrium latum</name>
    <dbReference type="NCBI Taxonomy" id="60516"/>
    <lineage>
        <taxon>Eukaryota</taxon>
        <taxon>Metazoa</taxon>
        <taxon>Spiralia</taxon>
        <taxon>Lophotrochozoa</taxon>
        <taxon>Platyhelminthes</taxon>
        <taxon>Cestoda</taxon>
        <taxon>Eucestoda</taxon>
        <taxon>Diphyllobothriidea</taxon>
        <taxon>Diphyllobothriidae</taxon>
        <taxon>Dibothriocephalus</taxon>
    </lineage>
</organism>
<dbReference type="GO" id="GO:0005739">
    <property type="term" value="C:mitochondrion"/>
    <property type="evidence" value="ECO:0007669"/>
    <property type="project" value="TreeGrafter"/>
</dbReference>
<evidence type="ECO:0000313" key="2">
    <source>
        <dbReference type="Proteomes" id="UP000281553"/>
    </source>
</evidence>
<dbReference type="SMR" id="A0A3P6PAZ3"/>
<dbReference type="OrthoDB" id="418495at2759"/>
<dbReference type="Gene3D" id="3.40.30.10">
    <property type="entry name" value="Glutaredoxin"/>
    <property type="match status" value="1"/>
</dbReference>
<dbReference type="PANTHER" id="PTHR46185:SF1">
    <property type="entry name" value="GLUTAREDOXIN-1"/>
    <property type="match status" value="1"/>
</dbReference>
<dbReference type="EMBL" id="UYRU01002210">
    <property type="protein sequence ID" value="VDK33772.1"/>
    <property type="molecule type" value="Genomic_DNA"/>
</dbReference>
<dbReference type="PANTHER" id="PTHR46185">
    <property type="entry name" value="GLUTAREDOXIN-1"/>
    <property type="match status" value="1"/>
</dbReference>
<evidence type="ECO:0000313" key="1">
    <source>
        <dbReference type="EMBL" id="VDK33772.1"/>
    </source>
</evidence>
<reference evidence="1 2" key="1">
    <citation type="submission" date="2018-11" db="EMBL/GenBank/DDBJ databases">
        <authorList>
            <consortium name="Pathogen Informatics"/>
        </authorList>
    </citation>
    <scope>NUCLEOTIDE SEQUENCE [LARGE SCALE GENOMIC DNA]</scope>
</reference>
<dbReference type="InterPro" id="IPR036249">
    <property type="entry name" value="Thioredoxin-like_sf"/>
</dbReference>
<dbReference type="PROSITE" id="PS51354">
    <property type="entry name" value="GLUTAREDOXIN_2"/>
    <property type="match status" value="1"/>
</dbReference>
<proteinExistence type="predicted"/>
<dbReference type="InterPro" id="IPR047185">
    <property type="entry name" value="GLRX1"/>
</dbReference>
<gene>
    <name evidence="1" type="ORF">DILT_LOCUS513</name>
</gene>
<name>A0A3P6PAZ3_DIBLA</name>
<dbReference type="AlphaFoldDB" id="A0A3P6PAZ3"/>
<protein>
    <submittedName>
        <fullName evidence="1">Uncharacterized protein</fullName>
    </submittedName>
</protein>
<sequence length="111" mass="13007">MNGIDFLEAKIKQRPILLITKSSTPEGVHVEKILSVYNLNKRDPKAYEILNIELRQDVAKLDTYLYFKHLCQWRMTPHLYIRGKYIAGGKDIIELHESGKLYKILRENGFC</sequence>
<accession>A0A3P6PAZ3</accession>
<dbReference type="SUPFAM" id="SSF52833">
    <property type="entry name" value="Thioredoxin-like"/>
    <property type="match status" value="1"/>
</dbReference>
<dbReference type="GO" id="GO:0015038">
    <property type="term" value="F:glutathione disulfide oxidoreductase activity"/>
    <property type="evidence" value="ECO:0007669"/>
    <property type="project" value="TreeGrafter"/>
</dbReference>